<dbReference type="RefSeq" id="WP_205184437.1">
    <property type="nucleotide sequence ID" value="NZ_JAFBFC010000001.1"/>
</dbReference>
<dbReference type="InterPro" id="IPR015424">
    <property type="entry name" value="PyrdxlP-dep_Trfase"/>
</dbReference>
<sequence length="391" mass="43093">MDTRWMDHQLAEIKRKELYRTLRTMESAPKSTGILNGTEKLICASNNYLGLAADERLIEAATEAMRKYGVGSTGSRLITGNTAIHEQLERRLASFKQAEAAIIYSSGYLANIGVLSSLAQKGDIIFSDELNHASIIDGCRLSRAEKSIYSHVNLVDLESRLQQSAHFRRRFIVTDAVFSMDGNIAPLIEFKRLAKAYDAYLIVDDAHGTGVLGTNGRGTCDYLGVSPDVYIGTLSKGLGTEGGYVVGSQTLIDLLRNVSRSFIFQTAMSPAVAAATLRSIDILESEEGKERRHHLLHLSAHLRARLKEIGFHVMGDVTPIIPVLIGDADRTLVFAQRLQEENIFAPAIRPPTVPVGKSRIRICLTAQHSMEQVETIARVMNKVAQELIIFS</sequence>
<comment type="pathway">
    <text evidence="2 9">Cofactor biosynthesis; biotin biosynthesis.</text>
</comment>
<keyword evidence="11" id="KW-0012">Acyltransferase</keyword>
<evidence type="ECO:0000256" key="4">
    <source>
        <dbReference type="ARBA" id="ARBA00011738"/>
    </source>
</evidence>
<dbReference type="InterPro" id="IPR050087">
    <property type="entry name" value="AON_synthase_class-II"/>
</dbReference>
<dbReference type="EC" id="2.3.1.47" evidence="9"/>
<dbReference type="Pfam" id="PF00155">
    <property type="entry name" value="Aminotran_1_2"/>
    <property type="match status" value="1"/>
</dbReference>
<keyword evidence="7 9" id="KW-0663">Pyridoxal phosphate</keyword>
<comment type="function">
    <text evidence="9">Catalyzes the decarboxylative condensation of pimeloyl-[acyl-carrier protein] and L-alanine to produce 8-amino-7-oxononanoate (AON), [acyl-carrier protein], and carbon dioxide.</text>
</comment>
<evidence type="ECO:0000256" key="1">
    <source>
        <dbReference type="ARBA" id="ARBA00001933"/>
    </source>
</evidence>
<dbReference type="NCBIfam" id="TIGR00858">
    <property type="entry name" value="bioF"/>
    <property type="match status" value="1"/>
</dbReference>
<dbReference type="SUPFAM" id="SSF53383">
    <property type="entry name" value="PLP-dependent transferases"/>
    <property type="match status" value="1"/>
</dbReference>
<evidence type="ECO:0000256" key="6">
    <source>
        <dbReference type="ARBA" id="ARBA00022756"/>
    </source>
</evidence>
<dbReference type="InterPro" id="IPR004723">
    <property type="entry name" value="AONS_Archaea/Proteobacteria"/>
</dbReference>
<comment type="similarity">
    <text evidence="3 9">Belongs to the class-II pyridoxal-phosphate-dependent aminotransferase family. BioF subfamily.</text>
</comment>
<dbReference type="CDD" id="cd06454">
    <property type="entry name" value="KBL_like"/>
    <property type="match status" value="1"/>
</dbReference>
<dbReference type="Gene3D" id="3.90.1150.10">
    <property type="entry name" value="Aspartate Aminotransferase, domain 1"/>
    <property type="match status" value="1"/>
</dbReference>
<accession>A0ABS2QRN1</accession>
<name>A0ABS2QRN1_9BACI</name>
<evidence type="ECO:0000259" key="10">
    <source>
        <dbReference type="Pfam" id="PF00155"/>
    </source>
</evidence>
<evidence type="ECO:0000313" key="12">
    <source>
        <dbReference type="Proteomes" id="UP000809829"/>
    </source>
</evidence>
<evidence type="ECO:0000256" key="9">
    <source>
        <dbReference type="RuleBase" id="RU003693"/>
    </source>
</evidence>
<organism evidence="11 12">
    <name type="scientific">Priestia iocasae</name>
    <dbReference type="NCBI Taxonomy" id="2291674"/>
    <lineage>
        <taxon>Bacteria</taxon>
        <taxon>Bacillati</taxon>
        <taxon>Bacillota</taxon>
        <taxon>Bacilli</taxon>
        <taxon>Bacillales</taxon>
        <taxon>Bacillaceae</taxon>
        <taxon>Priestia</taxon>
    </lineage>
</organism>
<dbReference type="EMBL" id="JAFBFC010000001">
    <property type="protein sequence ID" value="MBM7702118.1"/>
    <property type="molecule type" value="Genomic_DNA"/>
</dbReference>
<comment type="cofactor">
    <cofactor evidence="1 9">
        <name>pyridoxal 5'-phosphate</name>
        <dbReference type="ChEBI" id="CHEBI:597326"/>
    </cofactor>
</comment>
<comment type="subunit">
    <text evidence="4 9">Homodimer.</text>
</comment>
<comment type="catalytic activity">
    <reaction evidence="8 9">
        <text>6-carboxyhexanoyl-[ACP] + L-alanine + H(+) = (8S)-8-amino-7-oxononanoate + holo-[ACP] + CO2</text>
        <dbReference type="Rhea" id="RHEA:42288"/>
        <dbReference type="Rhea" id="RHEA-COMP:9685"/>
        <dbReference type="Rhea" id="RHEA-COMP:9955"/>
        <dbReference type="ChEBI" id="CHEBI:15378"/>
        <dbReference type="ChEBI" id="CHEBI:16526"/>
        <dbReference type="ChEBI" id="CHEBI:57972"/>
        <dbReference type="ChEBI" id="CHEBI:64479"/>
        <dbReference type="ChEBI" id="CHEBI:78846"/>
        <dbReference type="ChEBI" id="CHEBI:149468"/>
        <dbReference type="EC" id="2.3.1.47"/>
    </reaction>
</comment>
<dbReference type="GO" id="GO:0008710">
    <property type="term" value="F:8-amino-7-oxononanoate synthase activity"/>
    <property type="evidence" value="ECO:0007669"/>
    <property type="project" value="UniProtKB-EC"/>
</dbReference>
<dbReference type="InterPro" id="IPR001917">
    <property type="entry name" value="Aminotrans_II_pyridoxalP_BS"/>
</dbReference>
<evidence type="ECO:0000256" key="2">
    <source>
        <dbReference type="ARBA" id="ARBA00004746"/>
    </source>
</evidence>
<dbReference type="InterPro" id="IPR004839">
    <property type="entry name" value="Aminotransferase_I/II_large"/>
</dbReference>
<dbReference type="PROSITE" id="PS00599">
    <property type="entry name" value="AA_TRANSFER_CLASS_2"/>
    <property type="match status" value="1"/>
</dbReference>
<dbReference type="InterPro" id="IPR015422">
    <property type="entry name" value="PyrdxlP-dep_Trfase_small"/>
</dbReference>
<reference evidence="11 12" key="1">
    <citation type="submission" date="2021-01" db="EMBL/GenBank/DDBJ databases">
        <title>Genomic Encyclopedia of Type Strains, Phase IV (KMG-IV): sequencing the most valuable type-strain genomes for metagenomic binning, comparative biology and taxonomic classification.</title>
        <authorList>
            <person name="Goeker M."/>
        </authorList>
    </citation>
    <scope>NUCLEOTIDE SEQUENCE [LARGE SCALE GENOMIC DNA]</scope>
    <source>
        <strain evidence="11 12">DSM 104297</strain>
    </source>
</reference>
<keyword evidence="5 9" id="KW-0808">Transferase</keyword>
<gene>
    <name evidence="11" type="ORF">JOC83_000944</name>
</gene>
<keyword evidence="12" id="KW-1185">Reference proteome</keyword>
<dbReference type="InterPro" id="IPR015421">
    <property type="entry name" value="PyrdxlP-dep_Trfase_major"/>
</dbReference>
<comment type="caution">
    <text evidence="11">The sequence shown here is derived from an EMBL/GenBank/DDBJ whole genome shotgun (WGS) entry which is preliminary data.</text>
</comment>
<dbReference type="Gene3D" id="3.40.640.10">
    <property type="entry name" value="Type I PLP-dependent aspartate aminotransferase-like (Major domain)"/>
    <property type="match status" value="1"/>
</dbReference>
<evidence type="ECO:0000256" key="5">
    <source>
        <dbReference type="ARBA" id="ARBA00022679"/>
    </source>
</evidence>
<protein>
    <recommendedName>
        <fullName evidence="9">8-amino-7-ketopelargonate synthase</fullName>
        <ecNumber evidence="9">2.3.1.47</ecNumber>
    </recommendedName>
</protein>
<dbReference type="Proteomes" id="UP000809829">
    <property type="component" value="Unassembled WGS sequence"/>
</dbReference>
<dbReference type="PANTHER" id="PTHR13693:SF3">
    <property type="entry name" value="LD36009P"/>
    <property type="match status" value="1"/>
</dbReference>
<evidence type="ECO:0000256" key="8">
    <source>
        <dbReference type="ARBA" id="ARBA00047715"/>
    </source>
</evidence>
<evidence type="ECO:0000313" key="11">
    <source>
        <dbReference type="EMBL" id="MBM7702118.1"/>
    </source>
</evidence>
<evidence type="ECO:0000256" key="7">
    <source>
        <dbReference type="ARBA" id="ARBA00022898"/>
    </source>
</evidence>
<feature type="domain" description="Aminotransferase class I/classII large" evidence="10">
    <location>
        <begin position="43"/>
        <end position="378"/>
    </location>
</feature>
<dbReference type="PANTHER" id="PTHR13693">
    <property type="entry name" value="CLASS II AMINOTRANSFERASE/8-AMINO-7-OXONONANOATE SYNTHASE"/>
    <property type="match status" value="1"/>
</dbReference>
<proteinExistence type="inferred from homology"/>
<evidence type="ECO:0000256" key="3">
    <source>
        <dbReference type="ARBA" id="ARBA00010008"/>
    </source>
</evidence>
<keyword evidence="6" id="KW-0093">Biotin biosynthesis</keyword>